<dbReference type="InterPro" id="IPR005119">
    <property type="entry name" value="LysR_subst-bd"/>
</dbReference>
<dbReference type="AlphaFoldDB" id="A0A1A9F1B8"/>
<evidence type="ECO:0000256" key="2">
    <source>
        <dbReference type="ARBA" id="ARBA00023015"/>
    </source>
</evidence>
<reference evidence="6 7" key="2">
    <citation type="journal article" date="2018" name="Int. J. Syst. Evol. Microbiol.">
        <title>Marinobacterium aestuarii sp. nov., a benzene-degrading marine bacterium isolated from estuary sediment.</title>
        <authorList>
            <person name="Bae S.S."/>
            <person name="Jung J."/>
            <person name="Chung D."/>
            <person name="Baek K."/>
        </authorList>
    </citation>
    <scope>NUCLEOTIDE SEQUENCE [LARGE SCALE GENOMIC DNA]</scope>
    <source>
        <strain evidence="6 7">ST58-10</strain>
    </source>
</reference>
<dbReference type="RefSeq" id="WP_067383681.1">
    <property type="nucleotide sequence ID" value="NZ_CP015839.1"/>
</dbReference>
<dbReference type="STRING" id="1821621.A8C75_14280"/>
<dbReference type="SUPFAM" id="SSF46785">
    <property type="entry name" value="Winged helix' DNA-binding domain"/>
    <property type="match status" value="1"/>
</dbReference>
<protein>
    <submittedName>
        <fullName evidence="6">Transcriptional regulator</fullName>
    </submittedName>
</protein>
<dbReference type="PRINTS" id="PR00039">
    <property type="entry name" value="HTHLYSR"/>
</dbReference>
<name>A0A1A9F1B8_9GAMM</name>
<keyword evidence="3" id="KW-0238">DNA-binding</keyword>
<dbReference type="Gene3D" id="1.10.10.10">
    <property type="entry name" value="Winged helix-like DNA-binding domain superfamily/Winged helix DNA-binding domain"/>
    <property type="match status" value="1"/>
</dbReference>
<organism evidence="6 7">
    <name type="scientific">Marinobacterium aestuarii</name>
    <dbReference type="NCBI Taxonomy" id="1821621"/>
    <lineage>
        <taxon>Bacteria</taxon>
        <taxon>Pseudomonadati</taxon>
        <taxon>Pseudomonadota</taxon>
        <taxon>Gammaproteobacteria</taxon>
        <taxon>Oceanospirillales</taxon>
        <taxon>Oceanospirillaceae</taxon>
        <taxon>Marinobacterium</taxon>
    </lineage>
</organism>
<dbReference type="PANTHER" id="PTHR30537:SF32">
    <property type="entry name" value="HTH-TYPE TRANSCRIPTIONAL REGULATOR DSDC"/>
    <property type="match status" value="1"/>
</dbReference>
<evidence type="ECO:0000259" key="5">
    <source>
        <dbReference type="PROSITE" id="PS50931"/>
    </source>
</evidence>
<dbReference type="SUPFAM" id="SSF53850">
    <property type="entry name" value="Periplasmic binding protein-like II"/>
    <property type="match status" value="1"/>
</dbReference>
<keyword evidence="7" id="KW-1185">Reference proteome</keyword>
<keyword evidence="4" id="KW-0804">Transcription</keyword>
<gene>
    <name evidence="6" type="ORF">A8C75_14280</name>
</gene>
<feature type="domain" description="HTH lysR-type" evidence="5">
    <location>
        <begin position="5"/>
        <end position="62"/>
    </location>
</feature>
<reference evidence="7" key="1">
    <citation type="submission" date="2016-05" db="EMBL/GenBank/DDBJ databases">
        <authorList>
            <person name="Baek K."/>
            <person name="Yang S.-J."/>
        </authorList>
    </citation>
    <scope>NUCLEOTIDE SEQUENCE [LARGE SCALE GENOMIC DNA]</scope>
    <source>
        <strain evidence="7">ST58-10</strain>
    </source>
</reference>
<comment type="similarity">
    <text evidence="1">Belongs to the LysR transcriptional regulatory family.</text>
</comment>
<dbReference type="InterPro" id="IPR036388">
    <property type="entry name" value="WH-like_DNA-bd_sf"/>
</dbReference>
<evidence type="ECO:0000256" key="4">
    <source>
        <dbReference type="ARBA" id="ARBA00023163"/>
    </source>
</evidence>
<evidence type="ECO:0000256" key="1">
    <source>
        <dbReference type="ARBA" id="ARBA00009437"/>
    </source>
</evidence>
<dbReference type="PANTHER" id="PTHR30537">
    <property type="entry name" value="HTH-TYPE TRANSCRIPTIONAL REGULATOR"/>
    <property type="match status" value="1"/>
</dbReference>
<dbReference type="InterPro" id="IPR000847">
    <property type="entry name" value="LysR_HTH_N"/>
</dbReference>
<keyword evidence="2" id="KW-0805">Transcription regulation</keyword>
<dbReference type="InterPro" id="IPR036390">
    <property type="entry name" value="WH_DNA-bd_sf"/>
</dbReference>
<dbReference type="GO" id="GO:0043565">
    <property type="term" value="F:sequence-specific DNA binding"/>
    <property type="evidence" value="ECO:0007669"/>
    <property type="project" value="TreeGrafter"/>
</dbReference>
<dbReference type="Pfam" id="PF03466">
    <property type="entry name" value="LysR_substrate"/>
    <property type="match status" value="1"/>
</dbReference>
<dbReference type="InterPro" id="IPR058163">
    <property type="entry name" value="LysR-type_TF_proteobact-type"/>
</dbReference>
<dbReference type="Proteomes" id="UP000078070">
    <property type="component" value="Chromosome"/>
</dbReference>
<dbReference type="Pfam" id="PF00126">
    <property type="entry name" value="HTH_1"/>
    <property type="match status" value="1"/>
</dbReference>
<evidence type="ECO:0000256" key="3">
    <source>
        <dbReference type="ARBA" id="ARBA00023125"/>
    </source>
</evidence>
<dbReference type="GO" id="GO:0006351">
    <property type="term" value="P:DNA-templated transcription"/>
    <property type="evidence" value="ECO:0007669"/>
    <property type="project" value="TreeGrafter"/>
</dbReference>
<dbReference type="Gene3D" id="3.40.190.10">
    <property type="entry name" value="Periplasmic binding protein-like II"/>
    <property type="match status" value="2"/>
</dbReference>
<proteinExistence type="inferred from homology"/>
<dbReference type="EMBL" id="CP015839">
    <property type="protein sequence ID" value="ANG63523.1"/>
    <property type="molecule type" value="Genomic_DNA"/>
</dbReference>
<evidence type="ECO:0000313" key="7">
    <source>
        <dbReference type="Proteomes" id="UP000078070"/>
    </source>
</evidence>
<sequence length="300" mass="34182">MINAQILAALRTFEVASRTLSFTRAAEQLHVTTGAVSQQIKHLEAQLGFKLFERLPRGLNLTGEGKQLFVVVHKSLQDLDGCVQRLQRQMLEGQIRFRSTPSLLFKWLVPRLHLFQAGYPDIRVETFAEESLLRTEPRDFDLAIDYSFGEYRELVATPLLAETLFPVASPDYVAARDWKDPASWRDLTLLHDSMAWHEARRDAEWRYYLDKAGLEAVDSDRGHYFNRADLAMEAAAAGLGVALARGRLIDQDLNRGRLVSLLPALPSCCSYYLIHRPGALDNARIRVFFDWLRQLPDVSI</sequence>
<dbReference type="GO" id="GO:0003700">
    <property type="term" value="F:DNA-binding transcription factor activity"/>
    <property type="evidence" value="ECO:0007669"/>
    <property type="project" value="InterPro"/>
</dbReference>
<accession>A0A1A9F1B8</accession>
<dbReference type="OrthoDB" id="6787458at2"/>
<evidence type="ECO:0000313" key="6">
    <source>
        <dbReference type="EMBL" id="ANG63523.1"/>
    </source>
</evidence>
<dbReference type="KEGG" id="mars:A8C75_14280"/>
<dbReference type="PROSITE" id="PS50931">
    <property type="entry name" value="HTH_LYSR"/>
    <property type="match status" value="1"/>
</dbReference>
<dbReference type="FunFam" id="1.10.10.10:FF:000038">
    <property type="entry name" value="Glycine cleavage system transcriptional activator"/>
    <property type="match status" value="1"/>
</dbReference>